<dbReference type="Proteomes" id="UP001218218">
    <property type="component" value="Unassembled WGS sequence"/>
</dbReference>
<dbReference type="GO" id="GO:0004497">
    <property type="term" value="F:monooxygenase activity"/>
    <property type="evidence" value="ECO:0007669"/>
    <property type="project" value="UniProtKB-KW"/>
</dbReference>
<comment type="subcellular location">
    <subcellularLocation>
        <location evidence="2">Membrane</location>
    </subcellularLocation>
</comment>
<keyword evidence="12" id="KW-0472">Membrane</keyword>
<keyword evidence="15" id="KW-1185">Reference proteome</keyword>
<keyword evidence="8" id="KW-1133">Transmembrane helix</keyword>
<evidence type="ECO:0000313" key="15">
    <source>
        <dbReference type="Proteomes" id="UP001218218"/>
    </source>
</evidence>
<name>A0AAD7AJ58_9AGAR</name>
<evidence type="ECO:0000256" key="12">
    <source>
        <dbReference type="ARBA" id="ARBA00023136"/>
    </source>
</evidence>
<evidence type="ECO:0000256" key="6">
    <source>
        <dbReference type="ARBA" id="ARBA00022692"/>
    </source>
</evidence>
<comment type="caution">
    <text evidence="14">The sequence shown here is derived from an EMBL/GenBank/DDBJ whole genome shotgun (WGS) entry which is preliminary data.</text>
</comment>
<dbReference type="PRINTS" id="PR00465">
    <property type="entry name" value="EP450IV"/>
</dbReference>
<dbReference type="AlphaFoldDB" id="A0AAD7AJ58"/>
<protein>
    <submittedName>
        <fullName evidence="14">Cytochrome P450</fullName>
    </submittedName>
</protein>
<dbReference type="InterPro" id="IPR050121">
    <property type="entry name" value="Cytochrome_P450_monoxygenase"/>
</dbReference>
<reference evidence="14" key="1">
    <citation type="submission" date="2023-03" db="EMBL/GenBank/DDBJ databases">
        <title>Massive genome expansion in bonnet fungi (Mycena s.s.) driven by repeated elements and novel gene families across ecological guilds.</title>
        <authorList>
            <consortium name="Lawrence Berkeley National Laboratory"/>
            <person name="Harder C.B."/>
            <person name="Miyauchi S."/>
            <person name="Viragh M."/>
            <person name="Kuo A."/>
            <person name="Thoen E."/>
            <person name="Andreopoulos B."/>
            <person name="Lu D."/>
            <person name="Skrede I."/>
            <person name="Drula E."/>
            <person name="Henrissat B."/>
            <person name="Morin E."/>
            <person name="Kohler A."/>
            <person name="Barry K."/>
            <person name="LaButti K."/>
            <person name="Morin E."/>
            <person name="Salamov A."/>
            <person name="Lipzen A."/>
            <person name="Mereny Z."/>
            <person name="Hegedus B."/>
            <person name="Baldrian P."/>
            <person name="Stursova M."/>
            <person name="Weitz H."/>
            <person name="Taylor A."/>
            <person name="Grigoriev I.V."/>
            <person name="Nagy L.G."/>
            <person name="Martin F."/>
            <person name="Kauserud H."/>
        </authorList>
    </citation>
    <scope>NUCLEOTIDE SEQUENCE</scope>
    <source>
        <strain evidence="14">CBHHK002</strain>
    </source>
</reference>
<evidence type="ECO:0000256" key="9">
    <source>
        <dbReference type="ARBA" id="ARBA00023002"/>
    </source>
</evidence>
<dbReference type="InterPro" id="IPR036396">
    <property type="entry name" value="Cyt_P450_sf"/>
</dbReference>
<dbReference type="GO" id="GO:0016020">
    <property type="term" value="C:membrane"/>
    <property type="evidence" value="ECO:0007669"/>
    <property type="project" value="UniProtKB-SubCell"/>
</dbReference>
<dbReference type="GO" id="GO:0020037">
    <property type="term" value="F:heme binding"/>
    <property type="evidence" value="ECO:0007669"/>
    <property type="project" value="InterPro"/>
</dbReference>
<keyword evidence="7 13" id="KW-0479">Metal-binding</keyword>
<comment type="pathway">
    <text evidence="3">Secondary metabolite biosynthesis; terpenoid biosynthesis.</text>
</comment>
<dbReference type="EMBL" id="JARIHO010000006">
    <property type="protein sequence ID" value="KAJ7359936.1"/>
    <property type="molecule type" value="Genomic_DNA"/>
</dbReference>
<dbReference type="GO" id="GO:0005506">
    <property type="term" value="F:iron ion binding"/>
    <property type="evidence" value="ECO:0007669"/>
    <property type="project" value="InterPro"/>
</dbReference>
<dbReference type="GO" id="GO:0016705">
    <property type="term" value="F:oxidoreductase activity, acting on paired donors, with incorporation or reduction of molecular oxygen"/>
    <property type="evidence" value="ECO:0007669"/>
    <property type="project" value="InterPro"/>
</dbReference>
<evidence type="ECO:0000256" key="13">
    <source>
        <dbReference type="PIRSR" id="PIRSR602403-1"/>
    </source>
</evidence>
<dbReference type="InterPro" id="IPR002403">
    <property type="entry name" value="Cyt_P450_E_grp-IV"/>
</dbReference>
<evidence type="ECO:0000256" key="1">
    <source>
        <dbReference type="ARBA" id="ARBA00001971"/>
    </source>
</evidence>
<dbReference type="CDD" id="cd11069">
    <property type="entry name" value="CYP_FUM15-like"/>
    <property type="match status" value="1"/>
</dbReference>
<sequence length="540" mass="59904">MLSLSLTAAIVATLGAYTLYTLLKILYQEYTSPLRNVPGPKSDHWFLGNRQPLFKNFDGQEGLWSAQYGRTVRINTFLGFSQLYTTDSKALQHILSNSYLYQKPAAGRYFLGRVVGPGVLVVEEDVHKKQRKIMNPAFGPAQLRALTEIFVQKSKQLRDVWAARAATSGGVARVNVLPEFSTAALDIIGKAGFNYDFHSLGANSGSIRDELHEAFAKISSTDLNTGALDLLKLEVPLLRRLLPNTTVDNIIVDSQATMRRIGKQLLYESRRKIAEGKSADSTALRDLLSLLVRANMAKDISDAQRLSEEDVLAQVPTFLVAGHETYCLLNSTAATWGLFELATNPQIQTRLRNELLAVDNDNPSMDELNALPYLDCFVRETLRAHAPVPLTFRVATREDIIPLETPYTDRNGTVHETIRPTLVLPILAVNRDPALWGADAHQFLPERWERSPAPSTSIPGLWSQMLTFLGGPRACIGFRFSLVEFKALLFTLVRALEFELAVPAADIGRIAMSIVQQPMVRSDLAAGTQMPILIKPFTQS</sequence>
<organism evidence="14 15">
    <name type="scientific">Mycena albidolilacea</name>
    <dbReference type="NCBI Taxonomy" id="1033008"/>
    <lineage>
        <taxon>Eukaryota</taxon>
        <taxon>Fungi</taxon>
        <taxon>Dikarya</taxon>
        <taxon>Basidiomycota</taxon>
        <taxon>Agaricomycotina</taxon>
        <taxon>Agaricomycetes</taxon>
        <taxon>Agaricomycetidae</taxon>
        <taxon>Agaricales</taxon>
        <taxon>Marasmiineae</taxon>
        <taxon>Mycenaceae</taxon>
        <taxon>Mycena</taxon>
    </lineage>
</organism>
<gene>
    <name evidence="14" type="ORF">DFH08DRAFT_685904</name>
</gene>
<dbReference type="InterPro" id="IPR001128">
    <property type="entry name" value="Cyt_P450"/>
</dbReference>
<evidence type="ECO:0000313" key="14">
    <source>
        <dbReference type="EMBL" id="KAJ7359936.1"/>
    </source>
</evidence>
<comment type="cofactor">
    <cofactor evidence="1 13">
        <name>heme</name>
        <dbReference type="ChEBI" id="CHEBI:30413"/>
    </cofactor>
</comment>
<evidence type="ECO:0000256" key="7">
    <source>
        <dbReference type="ARBA" id="ARBA00022723"/>
    </source>
</evidence>
<evidence type="ECO:0000256" key="3">
    <source>
        <dbReference type="ARBA" id="ARBA00004721"/>
    </source>
</evidence>
<evidence type="ECO:0000256" key="8">
    <source>
        <dbReference type="ARBA" id="ARBA00022989"/>
    </source>
</evidence>
<evidence type="ECO:0000256" key="11">
    <source>
        <dbReference type="ARBA" id="ARBA00023033"/>
    </source>
</evidence>
<evidence type="ECO:0000256" key="5">
    <source>
        <dbReference type="ARBA" id="ARBA00022617"/>
    </source>
</evidence>
<evidence type="ECO:0000256" key="4">
    <source>
        <dbReference type="ARBA" id="ARBA00010617"/>
    </source>
</evidence>
<keyword evidence="11" id="KW-0503">Monooxygenase</keyword>
<accession>A0AAD7AJ58</accession>
<feature type="binding site" description="axial binding residue" evidence="13">
    <location>
        <position position="475"/>
    </location>
    <ligand>
        <name>heme</name>
        <dbReference type="ChEBI" id="CHEBI:30413"/>
    </ligand>
    <ligandPart>
        <name>Fe</name>
        <dbReference type="ChEBI" id="CHEBI:18248"/>
    </ligandPart>
</feature>
<comment type="similarity">
    <text evidence="4">Belongs to the cytochrome P450 family.</text>
</comment>
<dbReference type="SUPFAM" id="SSF48264">
    <property type="entry name" value="Cytochrome P450"/>
    <property type="match status" value="1"/>
</dbReference>
<evidence type="ECO:0000256" key="10">
    <source>
        <dbReference type="ARBA" id="ARBA00023004"/>
    </source>
</evidence>
<dbReference type="Pfam" id="PF00067">
    <property type="entry name" value="p450"/>
    <property type="match status" value="1"/>
</dbReference>
<keyword evidence="9" id="KW-0560">Oxidoreductase</keyword>
<keyword evidence="5 13" id="KW-0349">Heme</keyword>
<keyword evidence="6" id="KW-0812">Transmembrane</keyword>
<evidence type="ECO:0000256" key="2">
    <source>
        <dbReference type="ARBA" id="ARBA00004370"/>
    </source>
</evidence>
<keyword evidence="10 13" id="KW-0408">Iron</keyword>
<proteinExistence type="inferred from homology"/>
<dbReference type="Gene3D" id="1.10.630.10">
    <property type="entry name" value="Cytochrome P450"/>
    <property type="match status" value="1"/>
</dbReference>
<dbReference type="PANTHER" id="PTHR24305:SF166">
    <property type="entry name" value="CYTOCHROME P450 12A4, MITOCHONDRIAL-RELATED"/>
    <property type="match status" value="1"/>
</dbReference>
<dbReference type="PANTHER" id="PTHR24305">
    <property type="entry name" value="CYTOCHROME P450"/>
    <property type="match status" value="1"/>
</dbReference>